<dbReference type="InterPro" id="IPR013106">
    <property type="entry name" value="Ig_V-set"/>
</dbReference>
<gene>
    <name evidence="4" type="primary">MUSK</name>
    <name evidence="4" type="ORF">BLAG_LOCUS10398</name>
</gene>
<evidence type="ECO:0000313" key="5">
    <source>
        <dbReference type="Proteomes" id="UP000838412"/>
    </source>
</evidence>
<dbReference type="SMART" id="SM00409">
    <property type="entry name" value="IG"/>
    <property type="match status" value="2"/>
</dbReference>
<proteinExistence type="predicted"/>
<dbReference type="CDD" id="cd00096">
    <property type="entry name" value="Ig"/>
    <property type="match status" value="1"/>
</dbReference>
<dbReference type="EMBL" id="OV696702">
    <property type="protein sequence ID" value="CAH1249213.1"/>
    <property type="molecule type" value="Genomic_DNA"/>
</dbReference>
<protein>
    <submittedName>
        <fullName evidence="4">MUSK protein</fullName>
    </submittedName>
</protein>
<dbReference type="PANTHER" id="PTHR46013:SF7">
    <property type="entry name" value="IG-LIKE DOMAIN-CONTAINING PROTEIN"/>
    <property type="match status" value="1"/>
</dbReference>
<accession>A0A8J9Z8R2</accession>
<feature type="signal peptide" evidence="2">
    <location>
        <begin position="1"/>
        <end position="22"/>
    </location>
</feature>
<reference evidence="4" key="1">
    <citation type="submission" date="2022-01" db="EMBL/GenBank/DDBJ databases">
        <authorList>
            <person name="Braso-Vives M."/>
        </authorList>
    </citation>
    <scope>NUCLEOTIDE SEQUENCE</scope>
</reference>
<dbReference type="PROSITE" id="PS50835">
    <property type="entry name" value="IG_LIKE"/>
    <property type="match status" value="1"/>
</dbReference>
<feature type="domain" description="Ig-like" evidence="3">
    <location>
        <begin position="16"/>
        <end position="122"/>
    </location>
</feature>
<keyword evidence="2" id="KW-0732">Signal</keyword>
<dbReference type="InterPro" id="IPR003599">
    <property type="entry name" value="Ig_sub"/>
</dbReference>
<name>A0A8J9Z8R2_BRALA</name>
<feature type="region of interest" description="Disordered" evidence="1">
    <location>
        <begin position="234"/>
        <end position="255"/>
    </location>
</feature>
<evidence type="ECO:0000313" key="4">
    <source>
        <dbReference type="EMBL" id="CAH1249213.1"/>
    </source>
</evidence>
<dbReference type="AlphaFoldDB" id="A0A8J9Z8R2"/>
<sequence length="255" mass="28623">MAVKSLTLTLKLLYLEYAVTVAWHVTRPIPVLEHDHVTLNCAVEGQTWDEQQVDWYYNSLSHIYRYETQERQIGYGRWETRARADAPFQLTIHNISVIDDGYYSCDVGYPSRDVRTIRSAVNVADGPHVTVEVKEGRNLTITCTVNANPPPSYVRLTKGKTLKREDTNIGKMLNGEQDDVNIVEYTKIDVGRSDAGTYQFIAANSVDRTIIFIPLEYHCDSSGECGLVRQGKIIPTTEPDSDSSESTALSATPEC</sequence>
<dbReference type="Pfam" id="PF07686">
    <property type="entry name" value="V-set"/>
    <property type="match status" value="1"/>
</dbReference>
<dbReference type="Gene3D" id="2.60.40.10">
    <property type="entry name" value="Immunoglobulins"/>
    <property type="match status" value="2"/>
</dbReference>
<evidence type="ECO:0000256" key="1">
    <source>
        <dbReference type="SAM" id="MobiDB-lite"/>
    </source>
</evidence>
<dbReference type="OrthoDB" id="10045578at2759"/>
<dbReference type="Pfam" id="PF13927">
    <property type="entry name" value="Ig_3"/>
    <property type="match status" value="1"/>
</dbReference>
<organism evidence="4 5">
    <name type="scientific">Branchiostoma lanceolatum</name>
    <name type="common">Common lancelet</name>
    <name type="synonym">Amphioxus lanceolatum</name>
    <dbReference type="NCBI Taxonomy" id="7740"/>
    <lineage>
        <taxon>Eukaryota</taxon>
        <taxon>Metazoa</taxon>
        <taxon>Chordata</taxon>
        <taxon>Cephalochordata</taxon>
        <taxon>Leptocardii</taxon>
        <taxon>Amphioxiformes</taxon>
        <taxon>Branchiostomatidae</taxon>
        <taxon>Branchiostoma</taxon>
    </lineage>
</organism>
<keyword evidence="5" id="KW-1185">Reference proteome</keyword>
<dbReference type="SUPFAM" id="SSF48726">
    <property type="entry name" value="Immunoglobulin"/>
    <property type="match status" value="2"/>
</dbReference>
<dbReference type="InterPro" id="IPR013783">
    <property type="entry name" value="Ig-like_fold"/>
</dbReference>
<evidence type="ECO:0000256" key="2">
    <source>
        <dbReference type="SAM" id="SignalP"/>
    </source>
</evidence>
<evidence type="ECO:0000259" key="3">
    <source>
        <dbReference type="PROSITE" id="PS50835"/>
    </source>
</evidence>
<dbReference type="InterPro" id="IPR036179">
    <property type="entry name" value="Ig-like_dom_sf"/>
</dbReference>
<dbReference type="Proteomes" id="UP000838412">
    <property type="component" value="Chromosome 17"/>
</dbReference>
<dbReference type="InterPro" id="IPR007110">
    <property type="entry name" value="Ig-like_dom"/>
</dbReference>
<feature type="chain" id="PRO_5035436963" evidence="2">
    <location>
        <begin position="23"/>
        <end position="255"/>
    </location>
</feature>
<dbReference type="PANTHER" id="PTHR46013">
    <property type="entry name" value="VASCULAR CELL ADHESION MOLECULE 1"/>
    <property type="match status" value="1"/>
</dbReference>